<keyword evidence="2" id="KW-1185">Reference proteome</keyword>
<organism evidence="1 2">
    <name type="scientific">Aromatoleum anaerobium</name>
    <dbReference type="NCBI Taxonomy" id="182180"/>
    <lineage>
        <taxon>Bacteria</taxon>
        <taxon>Pseudomonadati</taxon>
        <taxon>Pseudomonadota</taxon>
        <taxon>Betaproteobacteria</taxon>
        <taxon>Rhodocyclales</taxon>
        <taxon>Rhodocyclaceae</taxon>
        <taxon>Aromatoleum</taxon>
    </lineage>
</organism>
<dbReference type="Proteomes" id="UP000615989">
    <property type="component" value="Unassembled WGS sequence"/>
</dbReference>
<dbReference type="EMBL" id="WTVG01000014">
    <property type="protein sequence ID" value="NMG24472.1"/>
    <property type="molecule type" value="Genomic_DNA"/>
</dbReference>
<proteinExistence type="predicted"/>
<evidence type="ECO:0000313" key="1">
    <source>
        <dbReference type="EMBL" id="NMG24472.1"/>
    </source>
</evidence>
<reference evidence="1" key="1">
    <citation type="submission" date="2019-12" db="EMBL/GenBank/DDBJ databases">
        <title>Comparative genomics gives insights into the taxonomy of the Azoarcus-Aromatoleum group and reveals separate origins of nif in the plant-associated Azoarcus and non-plant-associated Aromatoleum sub-groups.</title>
        <authorList>
            <person name="Lafos M."/>
            <person name="Maluk M."/>
            <person name="Batista M."/>
            <person name="Junghare M."/>
            <person name="Carmona M."/>
            <person name="Faoro H."/>
            <person name="Cruz L.M."/>
            <person name="Battistoni F."/>
            <person name="De Souza E."/>
            <person name="Pedrosa F."/>
            <person name="Chen W.-M."/>
            <person name="Poole P.S."/>
            <person name="Dixon R.A."/>
            <person name="James E.K."/>
        </authorList>
    </citation>
    <scope>NUCLEOTIDE SEQUENCE</scope>
    <source>
        <strain evidence="1">LuFRes1</strain>
    </source>
</reference>
<sequence>MGGARQELNLLRVVSLPILEPTMISSAIELSRQERVPHRWHVLKILRAMRSGHPFIRILDVSCLMYLEGVPLAVHFFGYLERNGYIAPRARVGLLAHYYTLTSDGITLYEEGERWWGSLGWQQKLWVIWRG</sequence>
<protein>
    <submittedName>
        <fullName evidence="1">Uncharacterized protein</fullName>
    </submittedName>
</protein>
<evidence type="ECO:0000313" key="2">
    <source>
        <dbReference type="Proteomes" id="UP000615989"/>
    </source>
</evidence>
<gene>
    <name evidence="1" type="ORF">GO606_06975</name>
</gene>
<accession>A0ABX1PLD7</accession>
<name>A0ABX1PLD7_9RHOO</name>
<comment type="caution">
    <text evidence="1">The sequence shown here is derived from an EMBL/GenBank/DDBJ whole genome shotgun (WGS) entry which is preliminary data.</text>
</comment>